<keyword evidence="4" id="KW-0653">Protein transport</keyword>
<dbReference type="InParanoid" id="D5GKC9"/>
<evidence type="ECO:0000256" key="8">
    <source>
        <dbReference type="ARBA" id="ARBA00046280"/>
    </source>
</evidence>
<evidence type="ECO:0000313" key="12">
    <source>
        <dbReference type="EMBL" id="CAZ84972.1"/>
    </source>
</evidence>
<dbReference type="SMART" id="SM00397">
    <property type="entry name" value="t_SNARE"/>
    <property type="match status" value="1"/>
</dbReference>
<dbReference type="Proteomes" id="UP000006911">
    <property type="component" value="Unassembled WGS sequence"/>
</dbReference>
<evidence type="ECO:0000256" key="1">
    <source>
        <dbReference type="ARBA" id="ARBA00004394"/>
    </source>
</evidence>
<dbReference type="GO" id="GO:0000139">
    <property type="term" value="C:Golgi membrane"/>
    <property type="evidence" value="ECO:0007669"/>
    <property type="project" value="UniProtKB-SubCell"/>
</dbReference>
<keyword evidence="6" id="KW-0333">Golgi apparatus</keyword>
<evidence type="ECO:0000313" key="13">
    <source>
        <dbReference type="Proteomes" id="UP000006911"/>
    </source>
</evidence>
<dbReference type="SUPFAM" id="SSF58038">
    <property type="entry name" value="SNARE fusion complex"/>
    <property type="match status" value="1"/>
</dbReference>
<organism evidence="12 13">
    <name type="scientific">Tuber melanosporum (strain Mel28)</name>
    <name type="common">Perigord black truffle</name>
    <dbReference type="NCBI Taxonomy" id="656061"/>
    <lineage>
        <taxon>Eukaryota</taxon>
        <taxon>Fungi</taxon>
        <taxon>Dikarya</taxon>
        <taxon>Ascomycota</taxon>
        <taxon>Pezizomycotina</taxon>
        <taxon>Pezizomycetes</taxon>
        <taxon>Pezizales</taxon>
        <taxon>Tuberaceae</taxon>
        <taxon>Tuber</taxon>
    </lineage>
</organism>
<evidence type="ECO:0000256" key="3">
    <source>
        <dbReference type="ARBA" id="ARBA00022692"/>
    </source>
</evidence>
<comment type="subcellular location">
    <subcellularLocation>
        <location evidence="8">Endomembrane system</location>
        <topology evidence="8">Single-pass type IV membrane protein</topology>
    </subcellularLocation>
    <subcellularLocation>
        <location evidence="1">Golgi apparatus membrane</location>
    </subcellularLocation>
</comment>
<dbReference type="eggNOG" id="KOG3385">
    <property type="taxonomic scope" value="Eukaryota"/>
</dbReference>
<evidence type="ECO:0000259" key="11">
    <source>
        <dbReference type="PROSITE" id="PS50192"/>
    </source>
</evidence>
<evidence type="ECO:0000256" key="2">
    <source>
        <dbReference type="ARBA" id="ARBA00022448"/>
    </source>
</evidence>
<reference evidence="12 13" key="1">
    <citation type="journal article" date="2010" name="Nature">
        <title>Perigord black truffle genome uncovers evolutionary origins and mechanisms of symbiosis.</title>
        <authorList>
            <person name="Martin F."/>
            <person name="Kohler A."/>
            <person name="Murat C."/>
            <person name="Balestrini R."/>
            <person name="Coutinho P.M."/>
            <person name="Jaillon O."/>
            <person name="Montanini B."/>
            <person name="Morin E."/>
            <person name="Noel B."/>
            <person name="Percudani R."/>
            <person name="Porcel B."/>
            <person name="Rubini A."/>
            <person name="Amicucci A."/>
            <person name="Amselem J."/>
            <person name="Anthouard V."/>
            <person name="Arcioni S."/>
            <person name="Artiguenave F."/>
            <person name="Aury J.M."/>
            <person name="Ballario P."/>
            <person name="Bolchi A."/>
            <person name="Brenna A."/>
            <person name="Brun A."/>
            <person name="Buee M."/>
            <person name="Cantarel B."/>
            <person name="Chevalier G."/>
            <person name="Couloux A."/>
            <person name="Da Silva C."/>
            <person name="Denoeud F."/>
            <person name="Duplessis S."/>
            <person name="Ghignone S."/>
            <person name="Hilselberger B."/>
            <person name="Iotti M."/>
            <person name="Marcais B."/>
            <person name="Mello A."/>
            <person name="Miranda M."/>
            <person name="Pacioni G."/>
            <person name="Quesneville H."/>
            <person name="Riccioni C."/>
            <person name="Ruotolo R."/>
            <person name="Splivallo R."/>
            <person name="Stocchi V."/>
            <person name="Tisserant E."/>
            <person name="Viscomi A.R."/>
            <person name="Zambonelli A."/>
            <person name="Zampieri E."/>
            <person name="Henrissat B."/>
            <person name="Lebrun M.H."/>
            <person name="Paolocci F."/>
            <person name="Bonfante P."/>
            <person name="Ottonello S."/>
            <person name="Wincker P."/>
        </authorList>
    </citation>
    <scope>NUCLEOTIDE SEQUENCE [LARGE SCALE GENOMIC DNA]</scope>
    <source>
        <strain evidence="12 13">Mel28</strain>
    </source>
</reference>
<keyword evidence="5 10" id="KW-1133">Transmembrane helix</keyword>
<dbReference type="PANTHER" id="PTHR12791">
    <property type="entry name" value="GOLGI SNARE BET1-RELATED"/>
    <property type="match status" value="1"/>
</dbReference>
<feature type="region of interest" description="Disordered" evidence="9">
    <location>
        <begin position="20"/>
        <end position="52"/>
    </location>
</feature>
<keyword evidence="7 10" id="KW-0472">Membrane</keyword>
<dbReference type="InterPro" id="IPR039899">
    <property type="entry name" value="BET1_SNARE"/>
</dbReference>
<dbReference type="InterPro" id="IPR000727">
    <property type="entry name" value="T_SNARE_dom"/>
</dbReference>
<evidence type="ECO:0000256" key="4">
    <source>
        <dbReference type="ARBA" id="ARBA00022927"/>
    </source>
</evidence>
<proteinExistence type="predicted"/>
<name>D5GKC9_TUBMM</name>
<protein>
    <submittedName>
        <fullName evidence="12">(Perigord truffle) hypothetical protein</fullName>
    </submittedName>
</protein>
<dbReference type="HOGENOM" id="CLU_086133_1_2_1"/>
<evidence type="ECO:0000256" key="9">
    <source>
        <dbReference type="SAM" id="MobiDB-lite"/>
    </source>
</evidence>
<dbReference type="KEGG" id="tml:GSTUM_00009483001"/>
<dbReference type="CDD" id="cd15853">
    <property type="entry name" value="SNARE_Bet1"/>
    <property type="match status" value="1"/>
</dbReference>
<feature type="compositionally biased region" description="Polar residues" evidence="9">
    <location>
        <begin position="43"/>
        <end position="52"/>
    </location>
</feature>
<keyword evidence="3 10" id="KW-0812">Transmembrane</keyword>
<keyword evidence="13" id="KW-1185">Reference proteome</keyword>
<feature type="transmembrane region" description="Helical" evidence="10">
    <location>
        <begin position="124"/>
        <end position="145"/>
    </location>
</feature>
<dbReference type="GO" id="GO:0015031">
    <property type="term" value="P:protein transport"/>
    <property type="evidence" value="ECO:0007669"/>
    <property type="project" value="UniProtKB-KW"/>
</dbReference>
<dbReference type="RefSeq" id="XP_002840781.1">
    <property type="nucleotide sequence ID" value="XM_002840735.1"/>
</dbReference>
<dbReference type="STRING" id="656061.D5GKC9"/>
<feature type="domain" description="T-SNARE coiled-coil homology" evidence="11">
    <location>
        <begin position="56"/>
        <end position="118"/>
    </location>
</feature>
<evidence type="ECO:0000256" key="6">
    <source>
        <dbReference type="ARBA" id="ARBA00023034"/>
    </source>
</evidence>
<dbReference type="PROSITE" id="PS50192">
    <property type="entry name" value="T_SNARE"/>
    <property type="match status" value="1"/>
</dbReference>
<gene>
    <name evidence="12" type="ORF">GSTUM_00009483001</name>
</gene>
<evidence type="ECO:0000256" key="5">
    <source>
        <dbReference type="ARBA" id="ARBA00022989"/>
    </source>
</evidence>
<dbReference type="EMBL" id="FN430337">
    <property type="protein sequence ID" value="CAZ84972.1"/>
    <property type="molecule type" value="Genomic_DNA"/>
</dbReference>
<sequence>MASSSNRYGSYLHQRDARAQLFGDPNGGSGAPPRGTAQYRPATPNSRGQYSASVMEELESQNDAQVEGLSAKVKMLKEITEAIGDEVRSSSTLMASMNDSFDNTRIRLRGTMNNMLRMAKRAGVGWKAWVLFLMAIGEIFGYFGLFKRGTGFLGKGGILQKGCVPGGGGGFWCVLRCFRGADWDGGMVKRAISLGWVTAYILLAGGLAENGI</sequence>
<dbReference type="AlphaFoldDB" id="D5GKC9"/>
<dbReference type="Gene3D" id="1.20.5.110">
    <property type="match status" value="1"/>
</dbReference>
<accession>D5GKC9</accession>
<dbReference type="FunFam" id="1.20.5.110:FF:000057">
    <property type="entry name" value="SNARE complex subunit (Bet1), putative"/>
    <property type="match status" value="1"/>
</dbReference>
<dbReference type="GeneID" id="9181992"/>
<evidence type="ECO:0000256" key="10">
    <source>
        <dbReference type="SAM" id="Phobius"/>
    </source>
</evidence>
<feature type="transmembrane region" description="Helical" evidence="10">
    <location>
        <begin position="191"/>
        <end position="208"/>
    </location>
</feature>
<dbReference type="FunCoup" id="D5GKC9">
    <property type="interactions" value="245"/>
</dbReference>
<evidence type="ECO:0000256" key="7">
    <source>
        <dbReference type="ARBA" id="ARBA00023136"/>
    </source>
</evidence>
<keyword evidence="2" id="KW-0813">Transport</keyword>